<accession>A0AA38SRX3</accession>
<name>A0AA38SRX3_9ASTR</name>
<keyword evidence="4" id="KW-1185">Reference proteome</keyword>
<evidence type="ECO:0000256" key="1">
    <source>
        <dbReference type="SAM" id="MobiDB-lite"/>
    </source>
</evidence>
<evidence type="ECO:0000259" key="2">
    <source>
        <dbReference type="Pfam" id="PF10551"/>
    </source>
</evidence>
<evidence type="ECO:0000313" key="3">
    <source>
        <dbReference type="EMBL" id="KAJ9541541.1"/>
    </source>
</evidence>
<feature type="compositionally biased region" description="Polar residues" evidence="1">
    <location>
        <begin position="540"/>
        <end position="560"/>
    </location>
</feature>
<dbReference type="Pfam" id="PF10551">
    <property type="entry name" value="MULE"/>
    <property type="match status" value="1"/>
</dbReference>
<organism evidence="3 4">
    <name type="scientific">Centaurea solstitialis</name>
    <name type="common">yellow star-thistle</name>
    <dbReference type="NCBI Taxonomy" id="347529"/>
    <lineage>
        <taxon>Eukaryota</taxon>
        <taxon>Viridiplantae</taxon>
        <taxon>Streptophyta</taxon>
        <taxon>Embryophyta</taxon>
        <taxon>Tracheophyta</taxon>
        <taxon>Spermatophyta</taxon>
        <taxon>Magnoliopsida</taxon>
        <taxon>eudicotyledons</taxon>
        <taxon>Gunneridae</taxon>
        <taxon>Pentapetalae</taxon>
        <taxon>asterids</taxon>
        <taxon>campanulids</taxon>
        <taxon>Asterales</taxon>
        <taxon>Asteraceae</taxon>
        <taxon>Carduoideae</taxon>
        <taxon>Cardueae</taxon>
        <taxon>Centaureinae</taxon>
        <taxon>Centaurea</taxon>
    </lineage>
</organism>
<reference evidence="3" key="1">
    <citation type="submission" date="2023-03" db="EMBL/GenBank/DDBJ databases">
        <title>Chromosome-scale reference genome and RAD-based genetic map of yellow starthistle (Centaurea solstitialis) reveal putative structural variation and QTLs associated with invader traits.</title>
        <authorList>
            <person name="Reatini B."/>
            <person name="Cang F.A."/>
            <person name="Jiang Q."/>
            <person name="Mckibben M.T.W."/>
            <person name="Barker M.S."/>
            <person name="Rieseberg L.H."/>
            <person name="Dlugosch K.M."/>
        </authorList>
    </citation>
    <scope>NUCLEOTIDE SEQUENCE</scope>
    <source>
        <strain evidence="3">CAN-66</strain>
        <tissue evidence="3">Leaf</tissue>
    </source>
</reference>
<dbReference type="EMBL" id="JARYMX010000007">
    <property type="protein sequence ID" value="KAJ9541541.1"/>
    <property type="molecule type" value="Genomic_DNA"/>
</dbReference>
<evidence type="ECO:0000313" key="4">
    <source>
        <dbReference type="Proteomes" id="UP001172457"/>
    </source>
</evidence>
<dbReference type="InterPro" id="IPR018289">
    <property type="entry name" value="MULE_transposase_dom"/>
</dbReference>
<dbReference type="Proteomes" id="UP001172457">
    <property type="component" value="Chromosome 7"/>
</dbReference>
<protein>
    <recommendedName>
        <fullName evidence="2">MULE transposase domain-containing protein</fullName>
    </recommendedName>
</protein>
<feature type="region of interest" description="Disordered" evidence="1">
    <location>
        <begin position="538"/>
        <end position="560"/>
    </location>
</feature>
<proteinExistence type="predicted"/>
<dbReference type="PANTHER" id="PTHR47718">
    <property type="entry name" value="OS01G0519700 PROTEIN"/>
    <property type="match status" value="1"/>
</dbReference>
<sequence length="560" mass="65682">MISFVGDKDLQMLINLMMQRKQYAPGFFVEYLIVEGEFHAVLWSNEILQMNYNSVTVSFDAIYRTNRHSMNFILFIAIDNHKRSVVIRYALISHEDVDNFTWVLKAFLKAREKQPRFVITDKCLAMKQAIPVVFTESKNHLCAWHILRKMPNKVIFLNEAYDLIDNLAFKKQINRLVWRTHISIEEFEDGWEKTINEFGLQGQEWLTDIFEIREPWISAYYQYDPMSALIRTKSRLESSHAYFRLFASVKNDLKQRNKHACLEFTTRKTFPRCFTPLGIERHTSEVYTRLIRKSIFFCGLDFMSQDGDLKRYNVTMSPYLQGLMNDGVDKILESFICKRWTRALIPEVKAPYGEIDVEKESLINGMYVDMDLIVNRVRNDKKTLREAFDSIAELKVKYKAEEQGRSTSDSIDDVEVLPTAGIRIMGIGHRKHLIGALKKAIEKNKHVKRCVVYVTRTRTMICSNPVTEELFRDLVRQNKMLRKQVEVLQARIRAFEGIRREANILKQDNQHVLDEYWEVKVQLDDTVNMITHIKARTADDSNNSQPHVTVDEVNTPTSYQ</sequence>
<dbReference type="PANTHER" id="PTHR47718:SF12">
    <property type="entry name" value="PROTEIN FAR1-RELATED SEQUENCE"/>
    <property type="match status" value="1"/>
</dbReference>
<feature type="domain" description="MULE transposase" evidence="2">
    <location>
        <begin position="57"/>
        <end position="148"/>
    </location>
</feature>
<dbReference type="AlphaFoldDB" id="A0AA38SRX3"/>
<comment type="caution">
    <text evidence="3">The sequence shown here is derived from an EMBL/GenBank/DDBJ whole genome shotgun (WGS) entry which is preliminary data.</text>
</comment>
<gene>
    <name evidence="3" type="ORF">OSB04_028047</name>
</gene>